<protein>
    <submittedName>
        <fullName evidence="1">Uncharacterized protein</fullName>
    </submittedName>
</protein>
<organism evidence="1">
    <name type="scientific">Arundo donax</name>
    <name type="common">Giant reed</name>
    <name type="synonym">Donax arundinaceus</name>
    <dbReference type="NCBI Taxonomy" id="35708"/>
    <lineage>
        <taxon>Eukaryota</taxon>
        <taxon>Viridiplantae</taxon>
        <taxon>Streptophyta</taxon>
        <taxon>Embryophyta</taxon>
        <taxon>Tracheophyta</taxon>
        <taxon>Spermatophyta</taxon>
        <taxon>Magnoliopsida</taxon>
        <taxon>Liliopsida</taxon>
        <taxon>Poales</taxon>
        <taxon>Poaceae</taxon>
        <taxon>PACMAD clade</taxon>
        <taxon>Arundinoideae</taxon>
        <taxon>Arundineae</taxon>
        <taxon>Arundo</taxon>
    </lineage>
</organism>
<evidence type="ECO:0000313" key="1">
    <source>
        <dbReference type="EMBL" id="JAD30981.1"/>
    </source>
</evidence>
<reference evidence="1" key="1">
    <citation type="submission" date="2014-09" db="EMBL/GenBank/DDBJ databases">
        <authorList>
            <person name="Magalhaes I.L.F."/>
            <person name="Oliveira U."/>
            <person name="Santos F.R."/>
            <person name="Vidigal T.H.D.A."/>
            <person name="Brescovit A.D."/>
            <person name="Santos A.J."/>
        </authorList>
    </citation>
    <scope>NUCLEOTIDE SEQUENCE</scope>
    <source>
        <tissue evidence="1">Shoot tissue taken approximately 20 cm above the soil surface</tissue>
    </source>
</reference>
<proteinExistence type="predicted"/>
<accession>A0A0A8YWM6</accession>
<dbReference type="EMBL" id="GBRH01266914">
    <property type="protein sequence ID" value="JAD30981.1"/>
    <property type="molecule type" value="Transcribed_RNA"/>
</dbReference>
<sequence>MRKKSRDGSVSCGPCMLGATLSCHVGNCMLIRGIWIFSDILSKFRDLKLQINSSGT</sequence>
<reference evidence="1" key="2">
    <citation type="journal article" date="2015" name="Data Brief">
        <title>Shoot transcriptome of the giant reed, Arundo donax.</title>
        <authorList>
            <person name="Barrero R.A."/>
            <person name="Guerrero F.D."/>
            <person name="Moolhuijzen P."/>
            <person name="Goolsby J.A."/>
            <person name="Tidwell J."/>
            <person name="Bellgard S.E."/>
            <person name="Bellgard M.I."/>
        </authorList>
    </citation>
    <scope>NUCLEOTIDE SEQUENCE</scope>
    <source>
        <tissue evidence="1">Shoot tissue taken approximately 20 cm above the soil surface</tissue>
    </source>
</reference>
<name>A0A0A8YWM6_ARUDO</name>
<dbReference type="AlphaFoldDB" id="A0A0A8YWM6"/>
<dbReference type="PROSITE" id="PS51257">
    <property type="entry name" value="PROKAR_LIPOPROTEIN"/>
    <property type="match status" value="1"/>
</dbReference>